<dbReference type="RefSeq" id="WP_188532150.1">
    <property type="nucleotide sequence ID" value="NZ_BMGR01000011.1"/>
</dbReference>
<name>A0A917D619_9BACL</name>
<gene>
    <name evidence="1" type="ORF">GCM10010916_32670</name>
</gene>
<keyword evidence="2" id="KW-1185">Reference proteome</keyword>
<accession>A0A917D619</accession>
<proteinExistence type="predicted"/>
<dbReference type="Proteomes" id="UP000644756">
    <property type="component" value="Unassembled WGS sequence"/>
</dbReference>
<evidence type="ECO:0000313" key="1">
    <source>
        <dbReference type="EMBL" id="GGG13216.1"/>
    </source>
</evidence>
<organism evidence="1 2">
    <name type="scientific">Paenibacillus abyssi</name>
    <dbReference type="NCBI Taxonomy" id="1340531"/>
    <lineage>
        <taxon>Bacteria</taxon>
        <taxon>Bacillati</taxon>
        <taxon>Bacillota</taxon>
        <taxon>Bacilli</taxon>
        <taxon>Bacillales</taxon>
        <taxon>Paenibacillaceae</taxon>
        <taxon>Paenibacillus</taxon>
    </lineage>
</organism>
<comment type="caution">
    <text evidence="1">The sequence shown here is derived from an EMBL/GenBank/DDBJ whole genome shotgun (WGS) entry which is preliminary data.</text>
</comment>
<reference evidence="1" key="1">
    <citation type="journal article" date="2014" name="Int. J. Syst. Evol. Microbiol.">
        <title>Complete genome sequence of Corynebacterium casei LMG S-19264T (=DSM 44701T), isolated from a smear-ripened cheese.</title>
        <authorList>
            <consortium name="US DOE Joint Genome Institute (JGI-PGF)"/>
            <person name="Walter F."/>
            <person name="Albersmeier A."/>
            <person name="Kalinowski J."/>
            <person name="Ruckert C."/>
        </authorList>
    </citation>
    <scope>NUCLEOTIDE SEQUENCE</scope>
    <source>
        <strain evidence="1">CGMCC 1.12987</strain>
    </source>
</reference>
<protein>
    <submittedName>
        <fullName evidence="1">Uncharacterized protein</fullName>
    </submittedName>
</protein>
<evidence type="ECO:0000313" key="2">
    <source>
        <dbReference type="Proteomes" id="UP000644756"/>
    </source>
</evidence>
<sequence length="71" mass="8216">MAHNRKLITDQDFNEAMEAQSRIRVFKDDQIVDSGGTITRFNDTTIVTQSGVSDINYHERESCEFFAMKKK</sequence>
<dbReference type="EMBL" id="BMGR01000011">
    <property type="protein sequence ID" value="GGG13216.1"/>
    <property type="molecule type" value="Genomic_DNA"/>
</dbReference>
<reference evidence="1" key="2">
    <citation type="submission" date="2020-09" db="EMBL/GenBank/DDBJ databases">
        <authorList>
            <person name="Sun Q."/>
            <person name="Zhou Y."/>
        </authorList>
    </citation>
    <scope>NUCLEOTIDE SEQUENCE</scope>
    <source>
        <strain evidence="1">CGMCC 1.12987</strain>
    </source>
</reference>
<dbReference type="AlphaFoldDB" id="A0A917D619"/>